<accession>A0ABU6MEB8</accession>
<dbReference type="RefSeq" id="WP_066266077.1">
    <property type="nucleotide sequence ID" value="NZ_JARMAB010000009.1"/>
</dbReference>
<keyword evidence="2" id="KW-0732">Signal</keyword>
<evidence type="ECO:0000313" key="3">
    <source>
        <dbReference type="EMBL" id="MED1203006.1"/>
    </source>
</evidence>
<feature type="signal peptide" evidence="2">
    <location>
        <begin position="1"/>
        <end position="21"/>
    </location>
</feature>
<dbReference type="EMBL" id="JARMAB010000009">
    <property type="protein sequence ID" value="MED1203006.1"/>
    <property type="molecule type" value="Genomic_DNA"/>
</dbReference>
<feature type="compositionally biased region" description="Polar residues" evidence="1">
    <location>
        <begin position="30"/>
        <end position="41"/>
    </location>
</feature>
<keyword evidence="4" id="KW-1185">Reference proteome</keyword>
<comment type="caution">
    <text evidence="3">The sequence shown here is derived from an EMBL/GenBank/DDBJ whole genome shotgun (WGS) entry which is preliminary data.</text>
</comment>
<feature type="chain" id="PRO_5045490758" description="Lipoprotein" evidence="2">
    <location>
        <begin position="22"/>
        <end position="299"/>
    </location>
</feature>
<feature type="region of interest" description="Disordered" evidence="1">
    <location>
        <begin position="22"/>
        <end position="87"/>
    </location>
</feature>
<reference evidence="3 4" key="1">
    <citation type="submission" date="2023-03" db="EMBL/GenBank/DDBJ databases">
        <title>Bacillus Genome Sequencing.</title>
        <authorList>
            <person name="Dunlap C."/>
        </authorList>
    </citation>
    <scope>NUCLEOTIDE SEQUENCE [LARGE SCALE GENOMIC DNA]</scope>
    <source>
        <strain evidence="3 4">B-23453</strain>
    </source>
</reference>
<organism evidence="3 4">
    <name type="scientific">Heyndrickxia acidicola</name>
    <dbReference type="NCBI Taxonomy" id="209389"/>
    <lineage>
        <taxon>Bacteria</taxon>
        <taxon>Bacillati</taxon>
        <taxon>Bacillota</taxon>
        <taxon>Bacilli</taxon>
        <taxon>Bacillales</taxon>
        <taxon>Bacillaceae</taxon>
        <taxon>Heyndrickxia</taxon>
    </lineage>
</organism>
<protein>
    <recommendedName>
        <fullName evidence="5">Lipoprotein</fullName>
    </recommendedName>
</protein>
<gene>
    <name evidence="3" type="ORF">P4T90_07840</name>
</gene>
<feature type="compositionally biased region" description="Low complexity" evidence="1">
    <location>
        <begin position="42"/>
        <end position="87"/>
    </location>
</feature>
<dbReference type="PROSITE" id="PS51257">
    <property type="entry name" value="PROKAR_LIPOPROTEIN"/>
    <property type="match status" value="1"/>
</dbReference>
<evidence type="ECO:0000256" key="2">
    <source>
        <dbReference type="SAM" id="SignalP"/>
    </source>
</evidence>
<name>A0ABU6MEB8_9BACI</name>
<evidence type="ECO:0000313" key="4">
    <source>
        <dbReference type="Proteomes" id="UP001341444"/>
    </source>
</evidence>
<sequence>MKRAFILFAALALSLAGCSFSSSTGSSQSDKTSQNKSTETANSQNGSTGQNNGSDSSRSNQSSSSSQTASNSSSQTSTSNAQTSSNRTLTMQEVIKATEQQLKTQVPVRLPNALPMDKGYHLTAVTESDRTHYSVTFYESKNPIPINNSKLTNGNDAIKIGTVKGTLYKTDAQAGSYINYQDFKKFESGNPSTNLGYGIKGYFDAGAGSEYLGWNEGRWSFTVRARTVNGSILHTAGRQIVAYLEKEMLPPPHNIGAGEFIADELASRNQRISWQNKNVIYEVSDTKDAMTALKIATAF</sequence>
<proteinExistence type="predicted"/>
<evidence type="ECO:0008006" key="5">
    <source>
        <dbReference type="Google" id="ProtNLM"/>
    </source>
</evidence>
<evidence type="ECO:0000256" key="1">
    <source>
        <dbReference type="SAM" id="MobiDB-lite"/>
    </source>
</evidence>
<dbReference type="Proteomes" id="UP001341444">
    <property type="component" value="Unassembled WGS sequence"/>
</dbReference>